<proteinExistence type="predicted"/>
<name>A0A3M7QXP0_BRAPC</name>
<gene>
    <name evidence="1" type="ORF">BpHYR1_022279</name>
</gene>
<evidence type="ECO:0000313" key="1">
    <source>
        <dbReference type="EMBL" id="RNA16140.1"/>
    </source>
</evidence>
<dbReference type="Proteomes" id="UP000276133">
    <property type="component" value="Unassembled WGS sequence"/>
</dbReference>
<sequence length="282" mass="33018">MALKNILDYVPRFLNDDIDEDEVCPIGTIDEFTFNSVQHNVHSLAIACLSQSILNTVNSKNKKYLAPNKFACGTVYTKEVDFTIYYRKETPIIGEVSFRHETLKNLIIESLLYLTEYVDCNYVIGMKIYERNTFQADLFVLERDESNKVDNSKIEELKFQIEKQIKENKFGATSKKISKDFDPDLCEKKNRVLDDFLNDDLLKYGVKIRDKIRISEEHLGRETKFSLQSKLVNLDLENQEIQVAIESNDLMEIFNHWKEYKRLKIFKPAGLKHTKIKLIILK</sequence>
<accession>A0A3M7QXP0</accession>
<comment type="caution">
    <text evidence="1">The sequence shown here is derived from an EMBL/GenBank/DDBJ whole genome shotgun (WGS) entry which is preliminary data.</text>
</comment>
<dbReference type="EMBL" id="REGN01004799">
    <property type="protein sequence ID" value="RNA16140.1"/>
    <property type="molecule type" value="Genomic_DNA"/>
</dbReference>
<evidence type="ECO:0000313" key="2">
    <source>
        <dbReference type="Proteomes" id="UP000276133"/>
    </source>
</evidence>
<dbReference type="AlphaFoldDB" id="A0A3M7QXP0"/>
<organism evidence="1 2">
    <name type="scientific">Brachionus plicatilis</name>
    <name type="common">Marine rotifer</name>
    <name type="synonym">Brachionus muelleri</name>
    <dbReference type="NCBI Taxonomy" id="10195"/>
    <lineage>
        <taxon>Eukaryota</taxon>
        <taxon>Metazoa</taxon>
        <taxon>Spiralia</taxon>
        <taxon>Gnathifera</taxon>
        <taxon>Rotifera</taxon>
        <taxon>Eurotatoria</taxon>
        <taxon>Monogononta</taxon>
        <taxon>Pseudotrocha</taxon>
        <taxon>Ploima</taxon>
        <taxon>Brachionidae</taxon>
        <taxon>Brachionus</taxon>
    </lineage>
</organism>
<protein>
    <submittedName>
        <fullName evidence="1">Uncharacterized protein</fullName>
    </submittedName>
</protein>
<keyword evidence="2" id="KW-1185">Reference proteome</keyword>
<reference evidence="1 2" key="1">
    <citation type="journal article" date="2018" name="Sci. Rep.">
        <title>Genomic signatures of local adaptation to the degree of environmental predictability in rotifers.</title>
        <authorList>
            <person name="Franch-Gras L."/>
            <person name="Hahn C."/>
            <person name="Garcia-Roger E.M."/>
            <person name="Carmona M.J."/>
            <person name="Serra M."/>
            <person name="Gomez A."/>
        </authorList>
    </citation>
    <scope>NUCLEOTIDE SEQUENCE [LARGE SCALE GENOMIC DNA]</scope>
    <source>
        <strain evidence="1">HYR1</strain>
    </source>
</reference>